<protein>
    <recommendedName>
        <fullName evidence="9">C2H2-type domain-containing protein</fullName>
    </recommendedName>
</protein>
<keyword evidence="3" id="KW-0677">Repeat</keyword>
<keyword evidence="2" id="KW-0479">Metal-binding</keyword>
<dbReference type="Proteomes" id="UP001063166">
    <property type="component" value="Unassembled WGS sequence"/>
</dbReference>
<evidence type="ECO:0000259" key="9">
    <source>
        <dbReference type="PROSITE" id="PS50157"/>
    </source>
</evidence>
<dbReference type="InterPro" id="IPR036236">
    <property type="entry name" value="Znf_C2H2_sf"/>
</dbReference>
<keyword evidence="11" id="KW-1185">Reference proteome</keyword>
<dbReference type="GO" id="GO:0005634">
    <property type="term" value="C:nucleus"/>
    <property type="evidence" value="ECO:0007669"/>
    <property type="project" value="UniProtKB-SubCell"/>
</dbReference>
<evidence type="ECO:0000256" key="5">
    <source>
        <dbReference type="ARBA" id="ARBA00022833"/>
    </source>
</evidence>
<dbReference type="SUPFAM" id="SSF57667">
    <property type="entry name" value="beta-beta-alpha zinc fingers"/>
    <property type="match status" value="1"/>
</dbReference>
<feature type="compositionally biased region" description="Basic and acidic residues" evidence="8">
    <location>
        <begin position="215"/>
        <end position="225"/>
    </location>
</feature>
<keyword evidence="6" id="KW-0539">Nucleus</keyword>
<dbReference type="InterPro" id="IPR013087">
    <property type="entry name" value="Znf_C2H2_type"/>
</dbReference>
<proteinExistence type="predicted"/>
<evidence type="ECO:0000256" key="8">
    <source>
        <dbReference type="SAM" id="MobiDB-lite"/>
    </source>
</evidence>
<dbReference type="OrthoDB" id="654211at2759"/>
<keyword evidence="5" id="KW-0862">Zinc</keyword>
<dbReference type="GO" id="GO:0008270">
    <property type="term" value="F:zinc ion binding"/>
    <property type="evidence" value="ECO:0007669"/>
    <property type="project" value="UniProtKB-KW"/>
</dbReference>
<feature type="region of interest" description="Disordered" evidence="8">
    <location>
        <begin position="189"/>
        <end position="264"/>
    </location>
</feature>
<sequence length="318" mass="35613">MLHLRSQKPAIGGLHHDGFSVRWRDERLRYTPLAKGAFSSLSVNLATNMTNQRVTNIDSLRRDPDDGAYHCPRCDAPFTRRSNLRRHYTIHTRNRDIDVKCQTCGKAFTSSSAFQSHVIQCTSSFWETSSTTLATSQPLHGLNAIAQPADNGGPSHQGHGSAGIDMFALDQHPTFTPEDNLNLDELLSTLANSSPTPPSLSSPFTDPNSLFDENWGTRDSSRSSTDESAENSELRSARNFRPHYRSRLGDQHVGRRKKEKPMYTRRQVEDMLEIVSNTFVGRIEEIIQRTHSANVHGWRPVDCEMSSQPPSGSCGYDT</sequence>
<evidence type="ECO:0000256" key="3">
    <source>
        <dbReference type="ARBA" id="ARBA00022737"/>
    </source>
</evidence>
<evidence type="ECO:0000256" key="1">
    <source>
        <dbReference type="ARBA" id="ARBA00004123"/>
    </source>
</evidence>
<reference evidence="10" key="1">
    <citation type="submission" date="2022-07" db="EMBL/GenBank/DDBJ databases">
        <title>The genome of Lyophyllum shimeji provides insight into the initial evolution of ectomycorrhizal fungal genome.</title>
        <authorList>
            <person name="Kobayashi Y."/>
            <person name="Shibata T."/>
            <person name="Hirakawa H."/>
            <person name="Shigenobu S."/>
            <person name="Nishiyama T."/>
            <person name="Yamada A."/>
            <person name="Hasebe M."/>
            <person name="Kawaguchi M."/>
        </authorList>
    </citation>
    <scope>NUCLEOTIDE SEQUENCE</scope>
    <source>
        <strain evidence="10">AT787</strain>
    </source>
</reference>
<evidence type="ECO:0000313" key="10">
    <source>
        <dbReference type="EMBL" id="GLB39444.1"/>
    </source>
</evidence>
<comment type="subcellular location">
    <subcellularLocation>
        <location evidence="1">Nucleus</location>
    </subcellularLocation>
</comment>
<dbReference type="PROSITE" id="PS00028">
    <property type="entry name" value="ZINC_FINGER_C2H2_1"/>
    <property type="match status" value="1"/>
</dbReference>
<feature type="domain" description="C2H2-type" evidence="9">
    <location>
        <begin position="69"/>
        <end position="96"/>
    </location>
</feature>
<dbReference type="PANTHER" id="PTHR24394:SF29">
    <property type="entry name" value="MYONEURIN"/>
    <property type="match status" value="1"/>
</dbReference>
<dbReference type="SMART" id="SM00355">
    <property type="entry name" value="ZnF_C2H2"/>
    <property type="match status" value="2"/>
</dbReference>
<keyword evidence="4 7" id="KW-0863">Zinc-finger</keyword>
<feature type="domain" description="C2H2-type" evidence="9">
    <location>
        <begin position="99"/>
        <end position="117"/>
    </location>
</feature>
<comment type="caution">
    <text evidence="10">The sequence shown here is derived from an EMBL/GenBank/DDBJ whole genome shotgun (WGS) entry which is preliminary data.</text>
</comment>
<dbReference type="PANTHER" id="PTHR24394">
    <property type="entry name" value="ZINC FINGER PROTEIN"/>
    <property type="match status" value="1"/>
</dbReference>
<evidence type="ECO:0000256" key="4">
    <source>
        <dbReference type="ARBA" id="ARBA00022771"/>
    </source>
</evidence>
<evidence type="ECO:0000256" key="2">
    <source>
        <dbReference type="ARBA" id="ARBA00022723"/>
    </source>
</evidence>
<evidence type="ECO:0000256" key="6">
    <source>
        <dbReference type="ARBA" id="ARBA00023242"/>
    </source>
</evidence>
<gene>
    <name evidence="10" type="ORF">LshimejAT787_0606060</name>
</gene>
<dbReference type="GO" id="GO:0000981">
    <property type="term" value="F:DNA-binding transcription factor activity, RNA polymerase II-specific"/>
    <property type="evidence" value="ECO:0007669"/>
    <property type="project" value="TreeGrafter"/>
</dbReference>
<evidence type="ECO:0000256" key="7">
    <source>
        <dbReference type="PROSITE-ProRule" id="PRU00042"/>
    </source>
</evidence>
<dbReference type="EMBL" id="BRPK01000006">
    <property type="protein sequence ID" value="GLB39444.1"/>
    <property type="molecule type" value="Genomic_DNA"/>
</dbReference>
<dbReference type="PROSITE" id="PS50157">
    <property type="entry name" value="ZINC_FINGER_C2H2_2"/>
    <property type="match status" value="2"/>
</dbReference>
<dbReference type="AlphaFoldDB" id="A0A9P3ULM6"/>
<accession>A0A9P3ULM6</accession>
<name>A0A9P3ULM6_LYOSH</name>
<dbReference type="Pfam" id="PF00096">
    <property type="entry name" value="zf-C2H2"/>
    <property type="match status" value="2"/>
</dbReference>
<organism evidence="10 11">
    <name type="scientific">Lyophyllum shimeji</name>
    <name type="common">Hon-shimeji</name>
    <name type="synonym">Tricholoma shimeji</name>
    <dbReference type="NCBI Taxonomy" id="47721"/>
    <lineage>
        <taxon>Eukaryota</taxon>
        <taxon>Fungi</taxon>
        <taxon>Dikarya</taxon>
        <taxon>Basidiomycota</taxon>
        <taxon>Agaricomycotina</taxon>
        <taxon>Agaricomycetes</taxon>
        <taxon>Agaricomycetidae</taxon>
        <taxon>Agaricales</taxon>
        <taxon>Tricholomatineae</taxon>
        <taxon>Lyophyllaceae</taxon>
        <taxon>Lyophyllum</taxon>
    </lineage>
</organism>
<evidence type="ECO:0000313" key="11">
    <source>
        <dbReference type="Proteomes" id="UP001063166"/>
    </source>
</evidence>
<dbReference type="Gene3D" id="3.30.160.60">
    <property type="entry name" value="Classic Zinc Finger"/>
    <property type="match status" value="1"/>
</dbReference>